<dbReference type="AlphaFoldDB" id="T0Y1J5"/>
<reference evidence="1" key="1">
    <citation type="submission" date="2013-08" db="EMBL/GenBank/DDBJ databases">
        <authorList>
            <person name="Mendez C."/>
            <person name="Richter M."/>
            <person name="Ferrer M."/>
            <person name="Sanchez J."/>
        </authorList>
    </citation>
    <scope>NUCLEOTIDE SEQUENCE</scope>
</reference>
<proteinExistence type="predicted"/>
<evidence type="ECO:0000313" key="1">
    <source>
        <dbReference type="EMBL" id="EQD25892.1"/>
    </source>
</evidence>
<accession>T0Y1J5</accession>
<name>T0Y1J5_9ZZZZ</name>
<feature type="non-terminal residue" evidence="1">
    <location>
        <position position="167"/>
    </location>
</feature>
<organism evidence="1">
    <name type="scientific">mine drainage metagenome</name>
    <dbReference type="NCBI Taxonomy" id="410659"/>
    <lineage>
        <taxon>unclassified sequences</taxon>
        <taxon>metagenomes</taxon>
        <taxon>ecological metagenomes</taxon>
    </lineage>
</organism>
<reference evidence="1" key="2">
    <citation type="journal article" date="2014" name="ISME J.">
        <title>Microbial stratification in low pH oxic and suboxic macroscopic growths along an acid mine drainage.</title>
        <authorList>
            <person name="Mendez-Garcia C."/>
            <person name="Mesa V."/>
            <person name="Sprenger R.R."/>
            <person name="Richter M."/>
            <person name="Diez M.S."/>
            <person name="Solano J."/>
            <person name="Bargiela R."/>
            <person name="Golyshina O.V."/>
            <person name="Manteca A."/>
            <person name="Ramos J.L."/>
            <person name="Gallego J.R."/>
            <person name="Llorente I."/>
            <person name="Martins Dos Santos V.A."/>
            <person name="Jensen O.N."/>
            <person name="Pelaez A.I."/>
            <person name="Sanchez J."/>
            <person name="Ferrer M."/>
        </authorList>
    </citation>
    <scope>NUCLEOTIDE SEQUENCE</scope>
</reference>
<dbReference type="EMBL" id="AUZX01016346">
    <property type="protein sequence ID" value="EQD25892.1"/>
    <property type="molecule type" value="Genomic_DNA"/>
</dbReference>
<gene>
    <name evidence="1" type="ORF">B1A_22104</name>
</gene>
<protein>
    <submittedName>
        <fullName evidence="1">Uncharacterized protein</fullName>
    </submittedName>
</protein>
<comment type="caution">
    <text evidence="1">The sequence shown here is derived from an EMBL/GenBank/DDBJ whole genome shotgun (WGS) entry which is preliminary data.</text>
</comment>
<sequence>MVTNLVTVPVNSGNGQITVANGGAAGSVNYIVDIEGYYGPVGSTPAGLYNAVTPTRLADSRCSESPPAGVSSSYCSAIPSVNSKLVALGAGKSENVTVTGVGPVPSTGVSAVVLNLTAANTTGSGYFTAYPAGATKATVSTVNWVKGETVPNRVIVKVGSSGQVTIY</sequence>